<feature type="region of interest" description="Disordered" evidence="9">
    <location>
        <begin position="1"/>
        <end position="74"/>
    </location>
</feature>
<evidence type="ECO:0000256" key="7">
    <source>
        <dbReference type="ARBA" id="ARBA00023324"/>
    </source>
</evidence>
<keyword evidence="3" id="KW-0349">Heme</keyword>
<evidence type="ECO:0000256" key="2">
    <source>
        <dbReference type="ARBA" id="ARBA00022559"/>
    </source>
</evidence>
<dbReference type="GO" id="GO:0042744">
    <property type="term" value="P:hydrogen peroxide catabolic process"/>
    <property type="evidence" value="ECO:0007669"/>
    <property type="project" value="UniProtKB-KW"/>
</dbReference>
<keyword evidence="5" id="KW-0560">Oxidoreductase</keyword>
<dbReference type="CDD" id="cd08157">
    <property type="entry name" value="catalase_fungal"/>
    <property type="match status" value="1"/>
</dbReference>
<dbReference type="PROSITE" id="PS00438">
    <property type="entry name" value="CATALASE_2"/>
    <property type="match status" value="1"/>
</dbReference>
<dbReference type="PANTHER" id="PTHR11465:SF26">
    <property type="entry name" value="CATALASE 2"/>
    <property type="match status" value="1"/>
</dbReference>
<dbReference type="GO" id="GO:0042542">
    <property type="term" value="P:response to hydrogen peroxide"/>
    <property type="evidence" value="ECO:0007669"/>
    <property type="project" value="TreeGrafter"/>
</dbReference>
<dbReference type="GO" id="GO:0005777">
    <property type="term" value="C:peroxisome"/>
    <property type="evidence" value="ECO:0007669"/>
    <property type="project" value="TreeGrafter"/>
</dbReference>
<evidence type="ECO:0000313" key="12">
    <source>
        <dbReference type="Proteomes" id="UP001144191"/>
    </source>
</evidence>
<dbReference type="InterPro" id="IPR020835">
    <property type="entry name" value="Catalase_sf"/>
</dbReference>
<dbReference type="PROSITE" id="PS51402">
    <property type="entry name" value="CATALASE_3"/>
    <property type="match status" value="1"/>
</dbReference>
<dbReference type="InterPro" id="IPR005302">
    <property type="entry name" value="MoCF_Sase_C"/>
</dbReference>
<sequence length="597" mass="66345">MSTTTTTTTTTTLTGAPTGPRVLSVSKSPTHSISKTPVPSITLLPNHGVSGDCHAGKTTQHTTSTTPSSTASNLRQIHLLPIESLRHISSTSFKGKQPLTPGGVGENVTTEGIELGNLPPGCPYASNASSVQLRSGNGGLLLMQDTQLIETLSHFARERIPERVVHAKAAGAYGEFTCTHDCSDITSASFLSEIGKTTQLLLRISTVGPEAGSADTLRDVHGWAMKLYTDEGNLDWVFNNTPVFFIRDPLKFPSLNRSHKRNPQSHLPDPNMFWDFHAGNPEGFHQLLHLFSDRGTPASLRHINAYSGHTYKFTLKDGSFKYVKFHIKTTQGIKNLTKEESVRLAGENPDFLIQDLFEAIERKDYPTWNVYVQVMSPEQAENYRWNIFDMTKVWPHSDFPLRQIGTMKLNRNPRNYFTDIEQAAFSPSNLVPGVAPSADPMLQARMFSYPDAARYRVGTNYQQLPTNAAKTQVYCPYQRDGQMNFSDNYGADPNYVGSSLKPIKFYQDVKGQAPQAVSTLTEHEKWVGQARGLWKVIGKEEGHQERFFGNVAVHLGQVWSGPLRERVYELFSKVDPGLGEGVKKATEEVVKKRESSK</sequence>
<comment type="similarity">
    <text evidence="1">Belongs to the catalase family.</text>
</comment>
<evidence type="ECO:0000256" key="1">
    <source>
        <dbReference type="ARBA" id="ARBA00005329"/>
    </source>
</evidence>
<keyword evidence="2" id="KW-0575">Peroxidase</keyword>
<dbReference type="GO" id="GO:0005739">
    <property type="term" value="C:mitochondrion"/>
    <property type="evidence" value="ECO:0007669"/>
    <property type="project" value="TreeGrafter"/>
</dbReference>
<comment type="function">
    <text evidence="8">Catalyzes the degradation of hydrogen peroxide (H(2)O(2)) generated by peroxisomal oxidases to water and oxygen, thereby protecting cells from the toxic effects of hydrogen peroxide.</text>
</comment>
<dbReference type="GO" id="GO:0020037">
    <property type="term" value="F:heme binding"/>
    <property type="evidence" value="ECO:0007669"/>
    <property type="project" value="InterPro"/>
</dbReference>
<keyword evidence="6" id="KW-0408">Iron</keyword>
<dbReference type="PANTHER" id="PTHR11465">
    <property type="entry name" value="CATALASE"/>
    <property type="match status" value="1"/>
</dbReference>
<dbReference type="Gene3D" id="2.40.180.10">
    <property type="entry name" value="Catalase core domain"/>
    <property type="match status" value="1"/>
</dbReference>
<feature type="domain" description="MOSC" evidence="10">
    <location>
        <begin position="36"/>
        <end position="125"/>
    </location>
</feature>
<evidence type="ECO:0000256" key="4">
    <source>
        <dbReference type="ARBA" id="ARBA00022723"/>
    </source>
</evidence>
<dbReference type="GO" id="GO:0030151">
    <property type="term" value="F:molybdenum ion binding"/>
    <property type="evidence" value="ECO:0007669"/>
    <property type="project" value="InterPro"/>
</dbReference>
<dbReference type="InterPro" id="IPR024708">
    <property type="entry name" value="Catalase_AS"/>
</dbReference>
<evidence type="ECO:0000256" key="5">
    <source>
        <dbReference type="ARBA" id="ARBA00023002"/>
    </source>
</evidence>
<dbReference type="Proteomes" id="UP001144191">
    <property type="component" value="Unassembled WGS sequence"/>
</dbReference>
<keyword evidence="7" id="KW-0376">Hydrogen peroxide</keyword>
<dbReference type="Pfam" id="PF06628">
    <property type="entry name" value="Catalase-rel"/>
    <property type="match status" value="1"/>
</dbReference>
<dbReference type="InterPro" id="IPR010582">
    <property type="entry name" value="Catalase_immune_responsive"/>
</dbReference>
<dbReference type="AlphaFoldDB" id="A0A9W5ZXD5"/>
<dbReference type="InterPro" id="IPR011614">
    <property type="entry name" value="Catalase_core"/>
</dbReference>
<feature type="compositionally biased region" description="Low complexity" evidence="9">
    <location>
        <begin position="1"/>
        <end position="14"/>
    </location>
</feature>
<evidence type="ECO:0000256" key="9">
    <source>
        <dbReference type="SAM" id="MobiDB-lite"/>
    </source>
</evidence>
<evidence type="ECO:0000256" key="6">
    <source>
        <dbReference type="ARBA" id="ARBA00023004"/>
    </source>
</evidence>
<feature type="compositionally biased region" description="Low complexity" evidence="9">
    <location>
        <begin position="58"/>
        <end position="72"/>
    </location>
</feature>
<dbReference type="SUPFAM" id="SSF50800">
    <property type="entry name" value="PK beta-barrel domain-like"/>
    <property type="match status" value="1"/>
</dbReference>
<accession>A0A9W5ZXD5</accession>
<dbReference type="FunFam" id="2.40.180.10:FF:000001">
    <property type="entry name" value="Catalase"/>
    <property type="match status" value="1"/>
</dbReference>
<dbReference type="GO" id="GO:0030170">
    <property type="term" value="F:pyridoxal phosphate binding"/>
    <property type="evidence" value="ECO:0007669"/>
    <property type="project" value="InterPro"/>
</dbReference>
<dbReference type="SUPFAM" id="SSF56634">
    <property type="entry name" value="Heme-dependent catalase-like"/>
    <property type="match status" value="1"/>
</dbReference>
<comment type="caution">
    <text evidence="11">The sequence shown here is derived from an EMBL/GenBank/DDBJ whole genome shotgun (WGS) entry which is preliminary data.</text>
</comment>
<feature type="compositionally biased region" description="Polar residues" evidence="9">
    <location>
        <begin position="25"/>
        <end position="39"/>
    </location>
</feature>
<evidence type="ECO:0000259" key="10">
    <source>
        <dbReference type="PROSITE" id="PS51340"/>
    </source>
</evidence>
<name>A0A9W5ZXD5_ASPNG</name>
<gene>
    <name evidence="11" type="ORF">AnigIFM63604_010735</name>
</gene>
<dbReference type="GO" id="GO:0004096">
    <property type="term" value="F:catalase activity"/>
    <property type="evidence" value="ECO:0007669"/>
    <property type="project" value="UniProtKB-EC"/>
</dbReference>
<reference evidence="11" key="1">
    <citation type="submission" date="2022-07" db="EMBL/GenBank/DDBJ databases">
        <title>Taxonomy of Aspergillus series Nigri: significant species reduction supported by multi-species coalescent approaches.</title>
        <authorList>
            <person name="Bian C."/>
            <person name="Kusuya Y."/>
            <person name="Sklenar F."/>
            <person name="D'hooge E."/>
            <person name="Yaguchi T."/>
            <person name="Takahashi H."/>
            <person name="Hubka V."/>
        </authorList>
    </citation>
    <scope>NUCLEOTIDE SEQUENCE</scope>
    <source>
        <strain evidence="11">IFM 63604</strain>
    </source>
</reference>
<keyword evidence="4" id="KW-0479">Metal-binding</keyword>
<proteinExistence type="inferred from homology"/>
<evidence type="ECO:0000256" key="8">
    <source>
        <dbReference type="ARBA" id="ARBA00044729"/>
    </source>
</evidence>
<dbReference type="InterPro" id="IPR018028">
    <property type="entry name" value="Catalase"/>
</dbReference>
<protein>
    <recommendedName>
        <fullName evidence="10">MOSC domain-containing protein</fullName>
    </recommendedName>
</protein>
<dbReference type="EMBL" id="BRPB01000008">
    <property type="protein sequence ID" value="GLA46651.1"/>
    <property type="molecule type" value="Genomic_DNA"/>
</dbReference>
<dbReference type="PROSITE" id="PS51340">
    <property type="entry name" value="MOSC"/>
    <property type="match status" value="1"/>
</dbReference>
<dbReference type="InterPro" id="IPR011037">
    <property type="entry name" value="Pyrv_Knase-like_insert_dom_sf"/>
</dbReference>
<evidence type="ECO:0000256" key="3">
    <source>
        <dbReference type="ARBA" id="ARBA00022617"/>
    </source>
</evidence>
<evidence type="ECO:0000313" key="11">
    <source>
        <dbReference type="EMBL" id="GLA46651.1"/>
    </source>
</evidence>
<organism evidence="11 12">
    <name type="scientific">Aspergillus niger</name>
    <dbReference type="NCBI Taxonomy" id="5061"/>
    <lineage>
        <taxon>Eukaryota</taxon>
        <taxon>Fungi</taxon>
        <taxon>Dikarya</taxon>
        <taxon>Ascomycota</taxon>
        <taxon>Pezizomycotina</taxon>
        <taxon>Eurotiomycetes</taxon>
        <taxon>Eurotiomycetidae</taxon>
        <taxon>Eurotiales</taxon>
        <taxon>Aspergillaceae</taxon>
        <taxon>Aspergillus</taxon>
        <taxon>Aspergillus subgen. Circumdati</taxon>
    </lineage>
</organism>
<dbReference type="PRINTS" id="PR00067">
    <property type="entry name" value="CATALASE"/>
</dbReference>
<dbReference type="Pfam" id="PF00199">
    <property type="entry name" value="Catalase"/>
    <property type="match status" value="1"/>
</dbReference>
<dbReference type="SMART" id="SM01060">
    <property type="entry name" value="Catalase"/>
    <property type="match status" value="1"/>
</dbReference>